<dbReference type="EMBL" id="LWAE01000005">
    <property type="protein sequence ID" value="KZL90529.1"/>
    <property type="molecule type" value="Genomic_DNA"/>
</dbReference>
<reference evidence="1 2" key="1">
    <citation type="submission" date="2016-04" db="EMBL/GenBank/DDBJ databases">
        <title>Genome sequence of Clostridium magnum DSM 2767.</title>
        <authorList>
            <person name="Poehlein A."/>
            <person name="Uhlig R."/>
            <person name="Fischer R."/>
            <person name="Bahl H."/>
            <person name="Daniel R."/>
        </authorList>
    </citation>
    <scope>NUCLEOTIDE SEQUENCE [LARGE SCALE GENOMIC DNA]</scope>
    <source>
        <strain evidence="1 2">DSM 2767</strain>
    </source>
</reference>
<dbReference type="Gene3D" id="3.30.70.1150">
    <property type="entry name" value="ACT-like. Chain A, domain 2"/>
    <property type="match status" value="1"/>
</dbReference>
<dbReference type="NCBIfam" id="TIGR03959">
    <property type="entry name" value="hyd_TM1266"/>
    <property type="match status" value="1"/>
</dbReference>
<dbReference type="InterPro" id="IPR023860">
    <property type="entry name" value="FeFe-hyd_TM1266"/>
</dbReference>
<dbReference type="AlphaFoldDB" id="A0A162RXY8"/>
<dbReference type="InterPro" id="IPR027271">
    <property type="entry name" value="Acetolactate_synth/TF_NikR_C"/>
</dbReference>
<dbReference type="SUPFAM" id="SSF55021">
    <property type="entry name" value="ACT-like"/>
    <property type="match status" value="1"/>
</dbReference>
<accession>A0A162RXY8</accession>
<dbReference type="Proteomes" id="UP000076603">
    <property type="component" value="Unassembled WGS sequence"/>
</dbReference>
<keyword evidence="2" id="KW-1185">Reference proteome</keyword>
<name>A0A162RXY8_9CLOT</name>
<evidence type="ECO:0000313" key="1">
    <source>
        <dbReference type="EMBL" id="KZL90529.1"/>
    </source>
</evidence>
<dbReference type="STRING" id="1121326.CLMAG_43010"/>
<organism evidence="1 2">
    <name type="scientific">Clostridium magnum DSM 2767</name>
    <dbReference type="NCBI Taxonomy" id="1121326"/>
    <lineage>
        <taxon>Bacteria</taxon>
        <taxon>Bacillati</taxon>
        <taxon>Bacillota</taxon>
        <taxon>Clostridia</taxon>
        <taxon>Eubacteriales</taxon>
        <taxon>Clostridiaceae</taxon>
        <taxon>Clostridium</taxon>
    </lineage>
</organism>
<dbReference type="Pfam" id="PF21699">
    <property type="entry name" value="TM1266-like"/>
    <property type="match status" value="1"/>
</dbReference>
<dbReference type="RefSeq" id="WP_066626788.1">
    <property type="nucleotide sequence ID" value="NZ_FQXL01000011.1"/>
</dbReference>
<dbReference type="InterPro" id="IPR045865">
    <property type="entry name" value="ACT-like_dom_sf"/>
</dbReference>
<gene>
    <name evidence="1" type="ORF">CLMAG_43010</name>
</gene>
<protein>
    <recommendedName>
        <fullName evidence="3">Iron-only hydrogenase system regulator</fullName>
    </recommendedName>
</protein>
<evidence type="ECO:0000313" key="2">
    <source>
        <dbReference type="Proteomes" id="UP000076603"/>
    </source>
</evidence>
<dbReference type="OrthoDB" id="9796135at2"/>
<evidence type="ECO:0008006" key="3">
    <source>
        <dbReference type="Google" id="ProtNLM"/>
    </source>
</evidence>
<proteinExistence type="predicted"/>
<sequence length="85" mass="9571">MEKRIAIIGTIVENKDSVKKLNEILHEYSDYIIGRMGIPYAERQIQIINIVMDAPNDVISALSGKLGMLPDVNIKTIYSKVSPRQ</sequence>
<dbReference type="PATRIC" id="fig|1121326.3.peg.4363"/>
<comment type="caution">
    <text evidence="1">The sequence shown here is derived from an EMBL/GenBank/DDBJ whole genome shotgun (WGS) entry which is preliminary data.</text>
</comment>